<evidence type="ECO:0000313" key="3">
    <source>
        <dbReference type="Proteomes" id="UP000823921"/>
    </source>
</evidence>
<evidence type="ECO:0000313" key="2">
    <source>
        <dbReference type="EMBL" id="HJB81025.1"/>
    </source>
</evidence>
<protein>
    <submittedName>
        <fullName evidence="2">Uncharacterized protein</fullName>
    </submittedName>
</protein>
<sequence length="56" mass="6069">MAKTLAQAEFTSAEQVKSSLGPRTTQAVRDLGAPSFVTDAQLNELNIVCTKKEDEE</sequence>
<feature type="compositionally biased region" description="Polar residues" evidence="1">
    <location>
        <begin position="9"/>
        <end position="24"/>
    </location>
</feature>
<dbReference type="AlphaFoldDB" id="A0A9D2MNJ3"/>
<dbReference type="Proteomes" id="UP000823921">
    <property type="component" value="Unassembled WGS sequence"/>
</dbReference>
<dbReference type="EMBL" id="DWXO01000081">
    <property type="protein sequence ID" value="HJB81025.1"/>
    <property type="molecule type" value="Genomic_DNA"/>
</dbReference>
<gene>
    <name evidence="2" type="ORF">H9712_08565</name>
</gene>
<name>A0A9D2MNJ3_9FIRM</name>
<accession>A0A9D2MNJ3</accession>
<feature type="region of interest" description="Disordered" evidence="1">
    <location>
        <begin position="1"/>
        <end position="24"/>
    </location>
</feature>
<reference evidence="2" key="1">
    <citation type="journal article" date="2021" name="PeerJ">
        <title>Extensive microbial diversity within the chicken gut microbiome revealed by metagenomics and culture.</title>
        <authorList>
            <person name="Gilroy R."/>
            <person name="Ravi A."/>
            <person name="Getino M."/>
            <person name="Pursley I."/>
            <person name="Horton D.L."/>
            <person name="Alikhan N.F."/>
            <person name="Baker D."/>
            <person name="Gharbi K."/>
            <person name="Hall N."/>
            <person name="Watson M."/>
            <person name="Adriaenssens E.M."/>
            <person name="Foster-Nyarko E."/>
            <person name="Jarju S."/>
            <person name="Secka A."/>
            <person name="Antonio M."/>
            <person name="Oren A."/>
            <person name="Chaudhuri R.R."/>
            <person name="La Ragione R."/>
            <person name="Hildebrand F."/>
            <person name="Pallen M.J."/>
        </authorList>
    </citation>
    <scope>NUCLEOTIDE SEQUENCE</scope>
    <source>
        <strain evidence="2">CHK192-8294</strain>
    </source>
</reference>
<evidence type="ECO:0000256" key="1">
    <source>
        <dbReference type="SAM" id="MobiDB-lite"/>
    </source>
</evidence>
<proteinExistence type="predicted"/>
<reference evidence="2" key="2">
    <citation type="submission" date="2021-04" db="EMBL/GenBank/DDBJ databases">
        <authorList>
            <person name="Gilroy R."/>
        </authorList>
    </citation>
    <scope>NUCLEOTIDE SEQUENCE</scope>
    <source>
        <strain evidence="2">CHK192-8294</strain>
    </source>
</reference>
<organism evidence="2 3">
    <name type="scientific">Candidatus Flavonifractor intestinigallinarum</name>
    <dbReference type="NCBI Taxonomy" id="2838586"/>
    <lineage>
        <taxon>Bacteria</taxon>
        <taxon>Bacillati</taxon>
        <taxon>Bacillota</taxon>
        <taxon>Clostridia</taxon>
        <taxon>Eubacteriales</taxon>
        <taxon>Oscillospiraceae</taxon>
        <taxon>Flavonifractor</taxon>
    </lineage>
</organism>
<comment type="caution">
    <text evidence="2">The sequence shown here is derived from an EMBL/GenBank/DDBJ whole genome shotgun (WGS) entry which is preliminary data.</text>
</comment>